<proteinExistence type="predicted"/>
<name>H0HYP9_9HYPH</name>
<gene>
    <name evidence="1" type="ORF">MAXJ12_26658</name>
</gene>
<dbReference type="OrthoDB" id="9790710at2"/>
<reference evidence="1 2" key="1">
    <citation type="journal article" date="2012" name="J. Bacteriol.">
        <title>Draft Genome Sequence of Mesorhizobium alhagi CCNWXJ12-2T, a Novel Salt-Resistant Species Isolated from the Desert of Northwestern China.</title>
        <authorList>
            <person name="Zhou M."/>
            <person name="Chen W."/>
            <person name="Chen H."/>
            <person name="Wei G."/>
        </authorList>
    </citation>
    <scope>NUCLEOTIDE SEQUENCE [LARGE SCALE GENOMIC DNA]</scope>
    <source>
        <strain evidence="1 2">CCNWXJ12-2</strain>
    </source>
</reference>
<accession>H0HYP9</accession>
<dbReference type="EMBL" id="AHAM01000225">
    <property type="protein sequence ID" value="EHK54146.1"/>
    <property type="molecule type" value="Genomic_DNA"/>
</dbReference>
<dbReference type="Proteomes" id="UP000003250">
    <property type="component" value="Unassembled WGS sequence"/>
</dbReference>
<organism evidence="1 2">
    <name type="scientific">Mesorhizobium alhagi CCNWXJ12-2</name>
    <dbReference type="NCBI Taxonomy" id="1107882"/>
    <lineage>
        <taxon>Bacteria</taxon>
        <taxon>Pseudomonadati</taxon>
        <taxon>Pseudomonadota</taxon>
        <taxon>Alphaproteobacteria</taxon>
        <taxon>Hyphomicrobiales</taxon>
        <taxon>Phyllobacteriaceae</taxon>
        <taxon>Allomesorhizobium</taxon>
    </lineage>
</organism>
<evidence type="ECO:0000313" key="2">
    <source>
        <dbReference type="Proteomes" id="UP000003250"/>
    </source>
</evidence>
<keyword evidence="2" id="KW-1185">Reference proteome</keyword>
<dbReference type="RefSeq" id="WP_008838906.1">
    <property type="nucleotide sequence ID" value="NZ_AHAM01000225.1"/>
</dbReference>
<evidence type="ECO:0000313" key="1">
    <source>
        <dbReference type="EMBL" id="EHK54146.1"/>
    </source>
</evidence>
<sequence>MVPTAKFCQPEFCQPESLLAATDAYVANPKLLDRQGRAGLDLLQWKGQFNEVS</sequence>
<dbReference type="AlphaFoldDB" id="H0HYP9"/>
<dbReference type="PATRIC" id="fig|1107882.3.peg.5172"/>
<protein>
    <submittedName>
        <fullName evidence="1">Uncharacterized protein</fullName>
    </submittedName>
</protein>